<name>A0ABV8F5W9_9ACTN</name>
<evidence type="ECO:0000313" key="1">
    <source>
        <dbReference type="EMBL" id="MFC3984032.1"/>
    </source>
</evidence>
<gene>
    <name evidence="1" type="ORF">ACFOYY_28135</name>
</gene>
<sequence>MGDVYELVLSADIRADVTDDELAELRWHVGEGPRPERLPIGSDRYVETYPLGDPDDPDCEWENGEAEPVFAQRGAARRVGGALVAELVARERSDGWALTVRQELHPDDFYRLRTLLDWLGRCSVDAHAGGAGFFVGYLRFHESVEIAPLVLSNGRIHVPEDIETHTPYWEDTGL</sequence>
<dbReference type="Proteomes" id="UP001595698">
    <property type="component" value="Unassembled WGS sequence"/>
</dbReference>
<dbReference type="RefSeq" id="WP_386193537.1">
    <property type="nucleotide sequence ID" value="NZ_JBHSBC010000032.1"/>
</dbReference>
<organism evidence="1 2">
    <name type="scientific">Streptosporangium jomthongense</name>
    <dbReference type="NCBI Taxonomy" id="1193683"/>
    <lineage>
        <taxon>Bacteria</taxon>
        <taxon>Bacillati</taxon>
        <taxon>Actinomycetota</taxon>
        <taxon>Actinomycetes</taxon>
        <taxon>Streptosporangiales</taxon>
        <taxon>Streptosporangiaceae</taxon>
        <taxon>Streptosporangium</taxon>
    </lineage>
</organism>
<evidence type="ECO:0008006" key="3">
    <source>
        <dbReference type="Google" id="ProtNLM"/>
    </source>
</evidence>
<protein>
    <recommendedName>
        <fullName evidence="3">DUF4279 domain-containing protein</fullName>
    </recommendedName>
</protein>
<accession>A0ABV8F5W9</accession>
<proteinExistence type="predicted"/>
<dbReference type="EMBL" id="JBHSBC010000032">
    <property type="protein sequence ID" value="MFC3984032.1"/>
    <property type="molecule type" value="Genomic_DNA"/>
</dbReference>
<keyword evidence="2" id="KW-1185">Reference proteome</keyword>
<comment type="caution">
    <text evidence="1">The sequence shown here is derived from an EMBL/GenBank/DDBJ whole genome shotgun (WGS) entry which is preliminary data.</text>
</comment>
<reference evidence="2" key="1">
    <citation type="journal article" date="2019" name="Int. J. Syst. Evol. Microbiol.">
        <title>The Global Catalogue of Microorganisms (GCM) 10K type strain sequencing project: providing services to taxonomists for standard genome sequencing and annotation.</title>
        <authorList>
            <consortium name="The Broad Institute Genomics Platform"/>
            <consortium name="The Broad Institute Genome Sequencing Center for Infectious Disease"/>
            <person name="Wu L."/>
            <person name="Ma J."/>
        </authorList>
    </citation>
    <scope>NUCLEOTIDE SEQUENCE [LARGE SCALE GENOMIC DNA]</scope>
    <source>
        <strain evidence="2">TBRC 7912</strain>
    </source>
</reference>
<evidence type="ECO:0000313" key="2">
    <source>
        <dbReference type="Proteomes" id="UP001595698"/>
    </source>
</evidence>